<name>A0A176VTZ3_MARPO</name>
<feature type="compositionally biased region" description="Polar residues" evidence="4">
    <location>
        <begin position="66"/>
        <end position="110"/>
    </location>
</feature>
<dbReference type="EMBL" id="AP019871">
    <property type="protein sequence ID" value="BBN15577.1"/>
    <property type="molecule type" value="Genomic_DNA"/>
</dbReference>
<gene>
    <name evidence="7" type="ORF">AXG93_2752s2340</name>
    <name evidence="6" type="ORF">Mp_6g20700</name>
</gene>
<evidence type="ECO:0000313" key="7">
    <source>
        <dbReference type="EMBL" id="OAE24217.1"/>
    </source>
</evidence>
<dbReference type="Pfam" id="PF00011">
    <property type="entry name" value="HSP20"/>
    <property type="match status" value="1"/>
</dbReference>
<comment type="similarity">
    <text evidence="2 3">Belongs to the small heat shock protein (HSP20) family.</text>
</comment>
<dbReference type="Proteomes" id="UP001162541">
    <property type="component" value="Chromosome 6"/>
</dbReference>
<feature type="region of interest" description="Disordered" evidence="4">
    <location>
        <begin position="66"/>
        <end position="113"/>
    </location>
</feature>
<protein>
    <recommendedName>
        <fullName evidence="5">SHSP domain-containing protein</fullName>
    </recommendedName>
</protein>
<dbReference type="SUPFAM" id="SSF49764">
    <property type="entry name" value="HSP20-like chaperones"/>
    <property type="match status" value="1"/>
</dbReference>
<dbReference type="Proteomes" id="UP000077202">
    <property type="component" value="Unassembled WGS sequence"/>
</dbReference>
<dbReference type="InterPro" id="IPR044587">
    <property type="entry name" value="HSP21-like"/>
</dbReference>
<evidence type="ECO:0000256" key="3">
    <source>
        <dbReference type="RuleBase" id="RU003616"/>
    </source>
</evidence>
<evidence type="ECO:0000313" key="9">
    <source>
        <dbReference type="Proteomes" id="UP001162541"/>
    </source>
</evidence>
<reference evidence="7 8" key="1">
    <citation type="submission" date="2016-03" db="EMBL/GenBank/DDBJ databases">
        <title>Mechanisms controlling the formation of the plant cell surface in tip-growing cells are functionally conserved among land plants.</title>
        <authorList>
            <person name="Honkanen S."/>
            <person name="Jones V.A."/>
            <person name="Morieri G."/>
            <person name="Champion C."/>
            <person name="Hetherington A.J."/>
            <person name="Kelly S."/>
            <person name="Saint-Marcoux D."/>
            <person name="Proust H."/>
            <person name="Prescott H."/>
            <person name="Dolan L."/>
        </authorList>
    </citation>
    <scope>NUCLEOTIDE SEQUENCE [LARGE SCALE GENOMIC DNA]</scope>
    <source>
        <strain evidence="8">cv. Tak-1 and cv. Tak-2</strain>
        <tissue evidence="7">Whole gametophyte</tissue>
    </source>
</reference>
<organism evidence="7 8">
    <name type="scientific">Marchantia polymorpha subsp. ruderalis</name>
    <dbReference type="NCBI Taxonomy" id="1480154"/>
    <lineage>
        <taxon>Eukaryota</taxon>
        <taxon>Viridiplantae</taxon>
        <taxon>Streptophyta</taxon>
        <taxon>Embryophyta</taxon>
        <taxon>Marchantiophyta</taxon>
        <taxon>Marchantiopsida</taxon>
        <taxon>Marchantiidae</taxon>
        <taxon>Marchantiales</taxon>
        <taxon>Marchantiaceae</taxon>
        <taxon>Marchantia</taxon>
    </lineage>
</organism>
<dbReference type="InterPro" id="IPR008978">
    <property type="entry name" value="HSP20-like_chaperone"/>
</dbReference>
<proteinExistence type="inferred from homology"/>
<reference evidence="6" key="2">
    <citation type="journal article" date="2019" name="Curr. Biol.">
        <title>Chromatin organization in early land plants reveals an ancestral association between H3K27me3, transposons, and constitutive heterochromatin.</title>
        <authorList>
            <person name="Montgomery S.A."/>
            <person name="Tanizawa Y."/>
            <person name="Galik B."/>
            <person name="Wang N."/>
            <person name="Ito T."/>
            <person name="Mochizuki T."/>
            <person name="Akimcheva S."/>
            <person name="Bowman J."/>
            <person name="Cognat V."/>
            <person name="Drouard L."/>
            <person name="Ekker H."/>
            <person name="Houng S."/>
            <person name="Kohchi T."/>
            <person name="Lin S."/>
            <person name="Liu L.D."/>
            <person name="Nakamura Y."/>
            <person name="Valeeva L.R."/>
            <person name="Shakirov E.V."/>
            <person name="Shippen D.E."/>
            <person name="Wei W."/>
            <person name="Yagura M."/>
            <person name="Yamaoka S."/>
            <person name="Yamato K.T."/>
            <person name="Liu C."/>
            <person name="Berger F."/>
        </authorList>
    </citation>
    <scope>NUCLEOTIDE SEQUENCE [LARGE SCALE GENOMIC DNA]</scope>
    <source>
        <strain evidence="6">Tak-1</strain>
    </source>
</reference>
<evidence type="ECO:0000313" key="8">
    <source>
        <dbReference type="Proteomes" id="UP000077202"/>
    </source>
</evidence>
<accession>A0A176VTZ3</accession>
<feature type="domain" description="SHSP" evidence="5">
    <location>
        <begin position="162"/>
        <end position="271"/>
    </location>
</feature>
<dbReference type="InterPro" id="IPR002068">
    <property type="entry name" value="A-crystallin/Hsp20_dom"/>
</dbReference>
<evidence type="ECO:0000256" key="2">
    <source>
        <dbReference type="PROSITE-ProRule" id="PRU00285"/>
    </source>
</evidence>
<reference evidence="9" key="3">
    <citation type="journal article" date="2020" name="Curr. Biol.">
        <title>Chromatin organization in early land plants reveals an ancestral association between H3K27me3, transposons, and constitutive heterochromatin.</title>
        <authorList>
            <person name="Montgomery S.A."/>
            <person name="Tanizawa Y."/>
            <person name="Galik B."/>
            <person name="Wang N."/>
            <person name="Ito T."/>
            <person name="Mochizuki T."/>
            <person name="Akimcheva S."/>
            <person name="Bowman J.L."/>
            <person name="Cognat V."/>
            <person name="Marechal-Drouard L."/>
            <person name="Ekker H."/>
            <person name="Hong S.F."/>
            <person name="Kohchi T."/>
            <person name="Lin S.S."/>
            <person name="Liu L.D."/>
            <person name="Nakamura Y."/>
            <person name="Valeeva L.R."/>
            <person name="Shakirov E.V."/>
            <person name="Shippen D.E."/>
            <person name="Wei W.L."/>
            <person name="Yagura M."/>
            <person name="Yamaoka S."/>
            <person name="Yamato K.T."/>
            <person name="Liu C."/>
            <person name="Berger F."/>
        </authorList>
    </citation>
    <scope>NUCLEOTIDE SEQUENCE [LARGE SCALE GENOMIC DNA]</scope>
    <source>
        <strain evidence="9">Tak-1</strain>
    </source>
</reference>
<evidence type="ECO:0000256" key="1">
    <source>
        <dbReference type="ARBA" id="ARBA00023016"/>
    </source>
</evidence>
<evidence type="ECO:0000256" key="4">
    <source>
        <dbReference type="SAM" id="MobiDB-lite"/>
    </source>
</evidence>
<sequence length="271" mass="30062">MATCNAVRPVASSIVGNLLQQRSSSRSARNVSQLNASAVTRLHGISLSTTRRAEERLNRRITGTNRVLTKASTATDGSDGSPTSDVVKQNESSIPLTDNESTNVQTTRGSSPRPLLRSLAGDLDDFFPTVRSLRQMLDSMDRMFDDAFFSTPRQMLPLGSKQLRNSIRTPWDVMEDEKGYFLRVDIPGFSKEQVKVYVEEGHLVIKADQGSEETNSKFASRNYGSFSSRLLLPENVEFEKISAELKNGVLIVTVPKLAKLPKKDLIDIRVL</sequence>
<dbReference type="AlphaFoldDB" id="A0A176VTZ3"/>
<dbReference type="PANTHER" id="PTHR46733">
    <property type="entry name" value="26.5 KDA HEAT SHOCK PROTEIN, MITOCHONDRIAL"/>
    <property type="match status" value="1"/>
</dbReference>
<keyword evidence="1" id="KW-0346">Stress response</keyword>
<dbReference type="Gene3D" id="2.60.40.790">
    <property type="match status" value="1"/>
</dbReference>
<dbReference type="GO" id="GO:0009408">
    <property type="term" value="P:response to heat"/>
    <property type="evidence" value="ECO:0007669"/>
    <property type="project" value="InterPro"/>
</dbReference>
<dbReference type="PANTHER" id="PTHR46733:SF4">
    <property type="entry name" value="HEAT SHOCK PROTEIN 21, CHLOROPLASTIC"/>
    <property type="match status" value="1"/>
</dbReference>
<dbReference type="SMR" id="A0A176VTZ3"/>
<dbReference type="EMBL" id="LVLJ01002675">
    <property type="protein sequence ID" value="OAE24217.1"/>
    <property type="molecule type" value="Genomic_DNA"/>
</dbReference>
<evidence type="ECO:0000313" key="6">
    <source>
        <dbReference type="EMBL" id="BBN15577.1"/>
    </source>
</evidence>
<keyword evidence="8" id="KW-1185">Reference proteome</keyword>
<dbReference type="CDD" id="cd06464">
    <property type="entry name" value="ACD_sHsps-like"/>
    <property type="match status" value="1"/>
</dbReference>
<evidence type="ECO:0000259" key="5">
    <source>
        <dbReference type="PROSITE" id="PS01031"/>
    </source>
</evidence>
<dbReference type="PROSITE" id="PS01031">
    <property type="entry name" value="SHSP"/>
    <property type="match status" value="1"/>
</dbReference>